<dbReference type="InterPro" id="IPR000182">
    <property type="entry name" value="GNAT_dom"/>
</dbReference>
<dbReference type="AlphaFoldDB" id="A0A1H7HWV2"/>
<dbReference type="CDD" id="cd04301">
    <property type="entry name" value="NAT_SF"/>
    <property type="match status" value="1"/>
</dbReference>
<dbReference type="EMBL" id="FOAN01000001">
    <property type="protein sequence ID" value="SEK54729.1"/>
    <property type="molecule type" value="Genomic_DNA"/>
</dbReference>
<evidence type="ECO:0000313" key="3">
    <source>
        <dbReference type="EMBL" id="SEK54729.1"/>
    </source>
</evidence>
<dbReference type="InterPro" id="IPR000399">
    <property type="entry name" value="TPP-bd_CS"/>
</dbReference>
<keyword evidence="3" id="KW-0808">Transferase</keyword>
<dbReference type="GO" id="GO:0016747">
    <property type="term" value="F:acyltransferase activity, transferring groups other than amino-acyl groups"/>
    <property type="evidence" value="ECO:0007669"/>
    <property type="project" value="InterPro"/>
</dbReference>
<keyword evidence="4" id="KW-1185">Reference proteome</keyword>
<sequence length="212" mass="22739">MLCITSRSFIYGTAKRKIAVMTRIDSSPSTPPVVVRDTEEADMAAIQAIYSHHVLTGLASFEETPPSVAEMLARRRAVLALSLPYLAAEQGGRIVGYSYASSYRPRPAYRHTIEDSVYVAEGQAGRGIGGALLAALIARCEAGPWRQMLAVIGDSGNAASIALHRRFGFEPVGTLRSAGFKFGRWVDTVLMQRSLGPGDQTLPQPWTAGSAG</sequence>
<keyword evidence="1" id="KW-0786">Thiamine pyrophosphate</keyword>
<gene>
    <name evidence="3" type="ORF">SAMN04515666_101791</name>
</gene>
<dbReference type="PROSITE" id="PS00187">
    <property type="entry name" value="TPP_ENZYMES"/>
    <property type="match status" value="1"/>
</dbReference>
<organism evidence="3 4">
    <name type="scientific">Bosea lupini</name>
    <dbReference type="NCBI Taxonomy" id="1036779"/>
    <lineage>
        <taxon>Bacteria</taxon>
        <taxon>Pseudomonadati</taxon>
        <taxon>Pseudomonadota</taxon>
        <taxon>Alphaproteobacteria</taxon>
        <taxon>Hyphomicrobiales</taxon>
        <taxon>Boseaceae</taxon>
        <taxon>Bosea</taxon>
    </lineage>
</organism>
<accession>A0A1H7HWV2</accession>
<dbReference type="Pfam" id="PF13420">
    <property type="entry name" value="Acetyltransf_4"/>
    <property type="match status" value="1"/>
</dbReference>
<dbReference type="PANTHER" id="PTHR43072:SF8">
    <property type="entry name" value="ACYLTRANSFERASE FABY-RELATED"/>
    <property type="match status" value="1"/>
</dbReference>
<dbReference type="PROSITE" id="PS51186">
    <property type="entry name" value="GNAT"/>
    <property type="match status" value="1"/>
</dbReference>
<dbReference type="STRING" id="1036779.SAMN04515666_101791"/>
<feature type="domain" description="N-acetyltransferase" evidence="2">
    <location>
        <begin position="33"/>
        <end position="196"/>
    </location>
</feature>
<dbReference type="SUPFAM" id="SSF55729">
    <property type="entry name" value="Acyl-CoA N-acyltransferases (Nat)"/>
    <property type="match status" value="1"/>
</dbReference>
<evidence type="ECO:0000256" key="1">
    <source>
        <dbReference type="ARBA" id="ARBA00023052"/>
    </source>
</evidence>
<dbReference type="GO" id="GO:0000287">
    <property type="term" value="F:magnesium ion binding"/>
    <property type="evidence" value="ECO:0007669"/>
    <property type="project" value="InterPro"/>
</dbReference>
<dbReference type="InterPro" id="IPR016181">
    <property type="entry name" value="Acyl_CoA_acyltransferase"/>
</dbReference>
<dbReference type="PANTHER" id="PTHR43072">
    <property type="entry name" value="N-ACETYLTRANSFERASE"/>
    <property type="match status" value="1"/>
</dbReference>
<dbReference type="GO" id="GO:0030976">
    <property type="term" value="F:thiamine pyrophosphate binding"/>
    <property type="evidence" value="ECO:0007669"/>
    <property type="project" value="InterPro"/>
</dbReference>
<evidence type="ECO:0000313" key="4">
    <source>
        <dbReference type="Proteomes" id="UP000199664"/>
    </source>
</evidence>
<dbReference type="Gene3D" id="3.40.630.30">
    <property type="match status" value="1"/>
</dbReference>
<proteinExistence type="predicted"/>
<name>A0A1H7HWV2_9HYPH</name>
<dbReference type="Proteomes" id="UP000199664">
    <property type="component" value="Unassembled WGS sequence"/>
</dbReference>
<evidence type="ECO:0000259" key="2">
    <source>
        <dbReference type="PROSITE" id="PS51186"/>
    </source>
</evidence>
<reference evidence="4" key="1">
    <citation type="submission" date="2016-10" db="EMBL/GenBank/DDBJ databases">
        <authorList>
            <person name="Varghese N."/>
            <person name="Submissions S."/>
        </authorList>
    </citation>
    <scope>NUCLEOTIDE SEQUENCE [LARGE SCALE GENOMIC DNA]</scope>
    <source>
        <strain evidence="4">LMG 26383,CCUG 61248,R- 45681</strain>
    </source>
</reference>
<protein>
    <submittedName>
        <fullName evidence="3">Phosphinothricin acetyltransferase</fullName>
    </submittedName>
</protein>